<keyword evidence="2" id="KW-1133">Transmembrane helix</keyword>
<name>A0A4Z1PAN6_9PEZI</name>
<accession>A0A4Z1PAN6</accession>
<sequence>MGPNARDSEHVKYGLLDNEARREGSDVQYMEKPKRRFAYLLPLLCLLNIVLFLISTFSLLKIEQILAWEPRTINNDLKKINSFSPLLEHLDLPLHTQKVDGSLFNTSHSIFRQEPSKAVDAAWDAISNIGIFTITTDEVKRLGKDPSRVVKAPESWGKGPNAYLAQLDTQHTLHCLNAIRKHVYFDYYFSPKYASHSQLPKISKVHLAHCLHIVLQNLLCQPSTGVITFDWVETQENPFPDFSIQRKCVDHDSILEWQRERNVASVERWRDIRRPEGAVVREADEGLLEWVRKDEGL</sequence>
<dbReference type="Pfam" id="PF11807">
    <property type="entry name" value="UstYa"/>
    <property type="match status" value="1"/>
</dbReference>
<comment type="caution">
    <text evidence="3">The sequence shown here is derived from an EMBL/GenBank/DDBJ whole genome shotgun (WGS) entry which is preliminary data.</text>
</comment>
<gene>
    <name evidence="3" type="ORF">E6O75_ATG00965</name>
</gene>
<evidence type="ECO:0008006" key="5">
    <source>
        <dbReference type="Google" id="ProtNLM"/>
    </source>
</evidence>
<organism evidence="3 4">
    <name type="scientific">Venturia nashicola</name>
    <dbReference type="NCBI Taxonomy" id="86259"/>
    <lineage>
        <taxon>Eukaryota</taxon>
        <taxon>Fungi</taxon>
        <taxon>Dikarya</taxon>
        <taxon>Ascomycota</taxon>
        <taxon>Pezizomycotina</taxon>
        <taxon>Dothideomycetes</taxon>
        <taxon>Pleosporomycetidae</taxon>
        <taxon>Venturiales</taxon>
        <taxon>Venturiaceae</taxon>
        <taxon>Venturia</taxon>
    </lineage>
</organism>
<comment type="similarity">
    <text evidence="1">Belongs to the ustYa family.</text>
</comment>
<evidence type="ECO:0000256" key="2">
    <source>
        <dbReference type="SAM" id="Phobius"/>
    </source>
</evidence>
<evidence type="ECO:0000313" key="4">
    <source>
        <dbReference type="Proteomes" id="UP000298493"/>
    </source>
</evidence>
<dbReference type="PANTHER" id="PTHR33365">
    <property type="entry name" value="YALI0B05434P"/>
    <property type="match status" value="1"/>
</dbReference>
<keyword evidence="2" id="KW-0812">Transmembrane</keyword>
<dbReference type="OrthoDB" id="3687641at2759"/>
<dbReference type="EMBL" id="SNSC02000002">
    <property type="protein sequence ID" value="TID26472.1"/>
    <property type="molecule type" value="Genomic_DNA"/>
</dbReference>
<evidence type="ECO:0000256" key="1">
    <source>
        <dbReference type="ARBA" id="ARBA00035112"/>
    </source>
</evidence>
<keyword evidence="4" id="KW-1185">Reference proteome</keyword>
<dbReference type="Proteomes" id="UP000298493">
    <property type="component" value="Unassembled WGS sequence"/>
</dbReference>
<dbReference type="GO" id="GO:0043386">
    <property type="term" value="P:mycotoxin biosynthetic process"/>
    <property type="evidence" value="ECO:0007669"/>
    <property type="project" value="InterPro"/>
</dbReference>
<dbReference type="AlphaFoldDB" id="A0A4Z1PAN6"/>
<dbReference type="InterPro" id="IPR021765">
    <property type="entry name" value="UstYa-like"/>
</dbReference>
<reference evidence="3 4" key="1">
    <citation type="submission" date="2019-04" db="EMBL/GenBank/DDBJ databases">
        <title>High contiguity whole genome sequence and gene annotation resource for two Venturia nashicola isolates.</title>
        <authorList>
            <person name="Prokchorchik M."/>
            <person name="Won K."/>
            <person name="Lee Y."/>
            <person name="Choi E.D."/>
            <person name="Segonzac C."/>
            <person name="Sohn K.H."/>
        </authorList>
    </citation>
    <scope>NUCLEOTIDE SEQUENCE [LARGE SCALE GENOMIC DNA]</scope>
    <source>
        <strain evidence="3 4">PRI2</strain>
    </source>
</reference>
<evidence type="ECO:0000313" key="3">
    <source>
        <dbReference type="EMBL" id="TID26472.1"/>
    </source>
</evidence>
<dbReference type="STRING" id="86259.A0A4Z1PAN6"/>
<keyword evidence="2" id="KW-0472">Membrane</keyword>
<feature type="transmembrane region" description="Helical" evidence="2">
    <location>
        <begin position="37"/>
        <end position="60"/>
    </location>
</feature>
<protein>
    <recommendedName>
        <fullName evidence="5">Tat pathway signal sequence</fullName>
    </recommendedName>
</protein>
<dbReference type="PANTHER" id="PTHR33365:SF14">
    <property type="entry name" value="TAT PATHWAY SIGNAL SEQUENCE"/>
    <property type="match status" value="1"/>
</dbReference>
<proteinExistence type="inferred from homology"/>